<feature type="compositionally biased region" description="Basic and acidic residues" evidence="5">
    <location>
        <begin position="334"/>
        <end position="344"/>
    </location>
</feature>
<comment type="similarity">
    <text evidence="2">Belongs to the RRP1 family.</text>
</comment>
<dbReference type="GO" id="GO:0006364">
    <property type="term" value="P:rRNA processing"/>
    <property type="evidence" value="ECO:0007669"/>
    <property type="project" value="UniProtKB-KW"/>
</dbReference>
<dbReference type="PANTHER" id="PTHR13026:SF0">
    <property type="entry name" value="RIBOSOMAL RNA PROCESSING 1B"/>
    <property type="match status" value="1"/>
</dbReference>
<dbReference type="EMBL" id="JAQHRD010000001">
    <property type="protein sequence ID" value="KAJ6445367.1"/>
    <property type="molecule type" value="Genomic_DNA"/>
</dbReference>
<dbReference type="InterPro" id="IPR010301">
    <property type="entry name" value="RRP1"/>
</dbReference>
<gene>
    <name evidence="6" type="primary">RRP1</name>
    <name evidence="6" type="ORF">O9K51_00126</name>
</gene>
<evidence type="ECO:0000256" key="1">
    <source>
        <dbReference type="ARBA" id="ARBA00004123"/>
    </source>
</evidence>
<evidence type="ECO:0000256" key="4">
    <source>
        <dbReference type="ARBA" id="ARBA00023242"/>
    </source>
</evidence>
<evidence type="ECO:0000313" key="7">
    <source>
        <dbReference type="Proteomes" id="UP001163105"/>
    </source>
</evidence>
<dbReference type="Proteomes" id="UP001163105">
    <property type="component" value="Unassembled WGS sequence"/>
</dbReference>
<evidence type="ECO:0000256" key="5">
    <source>
        <dbReference type="SAM" id="MobiDB-lite"/>
    </source>
</evidence>
<evidence type="ECO:0000256" key="2">
    <source>
        <dbReference type="ARBA" id="ARBA00006374"/>
    </source>
</evidence>
<dbReference type="GO" id="GO:0005634">
    <property type="term" value="C:nucleus"/>
    <property type="evidence" value="ECO:0007669"/>
    <property type="project" value="UniProtKB-SubCell"/>
</dbReference>
<keyword evidence="4" id="KW-0539">Nucleus</keyword>
<protein>
    <submittedName>
        <fullName evidence="6">Alcohol acetyltransferase</fullName>
    </submittedName>
</protein>
<organism evidence="6 7">
    <name type="scientific">Purpureocillium lavendulum</name>
    <dbReference type="NCBI Taxonomy" id="1247861"/>
    <lineage>
        <taxon>Eukaryota</taxon>
        <taxon>Fungi</taxon>
        <taxon>Dikarya</taxon>
        <taxon>Ascomycota</taxon>
        <taxon>Pezizomycotina</taxon>
        <taxon>Sordariomycetes</taxon>
        <taxon>Hypocreomycetidae</taxon>
        <taxon>Hypocreales</taxon>
        <taxon>Ophiocordycipitaceae</taxon>
        <taxon>Purpureocillium</taxon>
    </lineage>
</organism>
<feature type="compositionally biased region" description="Acidic residues" evidence="5">
    <location>
        <begin position="353"/>
        <end position="380"/>
    </location>
</feature>
<sequence length="380" mass="42157">MDVRSGDAVEATSYLGLLEGDLCTGWDFNRRGAEAVVLSPQRAVEPVGRVPGTEATAPMRDELQGHRATTETTRSSPAADMAAAADAQAAQMPFIKNLASSDRKLRTQSLAALQSFLSTRPPLPAADAAKLWTGLYYALWMTDRPRPQQALAADLAGLLFALRPGDHACAAPWLRAFWAVLSANWARVDALRMDKFLLLVRRVFAAHLRWIRERGYCREDQRRLQREQEEDDEQQQQQKEGGDERKTYADGDDPVEDVLRVLEQAAFDVDEESRTALGLRLHLLDLWVDELEREGCLAPLPEPDAEARRAAFVARVGAMVERLRRSPVRSVRARAQDTYDDERLPWGTPAAASDDEDGDEDMGEGGGDDDSEDGWGGIED</sequence>
<dbReference type="PANTHER" id="PTHR13026">
    <property type="entry name" value="NNP-1 PROTEIN NOVEL NUCLEAR PROTEIN 1 NOP52"/>
    <property type="match status" value="1"/>
</dbReference>
<feature type="compositionally biased region" description="Basic and acidic residues" evidence="5">
    <location>
        <begin position="240"/>
        <end position="249"/>
    </location>
</feature>
<dbReference type="Pfam" id="PF05997">
    <property type="entry name" value="Nop52"/>
    <property type="match status" value="1"/>
</dbReference>
<accession>A0AB34G3S0</accession>
<reference evidence="6" key="1">
    <citation type="submission" date="2023-01" db="EMBL/GenBank/DDBJ databases">
        <title>The growth and conidiation of Purpureocillium lavendulum are regulated by nitrogen source and histone H3K14 acetylation.</title>
        <authorList>
            <person name="Tang P."/>
            <person name="Han J."/>
            <person name="Zhang C."/>
            <person name="Tang P."/>
            <person name="Qi F."/>
            <person name="Zhang K."/>
            <person name="Liang L."/>
        </authorList>
    </citation>
    <scope>NUCLEOTIDE SEQUENCE</scope>
    <source>
        <strain evidence="6">YMF1.00683</strain>
    </source>
</reference>
<evidence type="ECO:0000256" key="3">
    <source>
        <dbReference type="ARBA" id="ARBA00022552"/>
    </source>
</evidence>
<name>A0AB34G3S0_9HYPO</name>
<dbReference type="AlphaFoldDB" id="A0AB34G3S0"/>
<keyword evidence="7" id="KW-1185">Reference proteome</keyword>
<comment type="caution">
    <text evidence="6">The sequence shown here is derived from an EMBL/GenBank/DDBJ whole genome shotgun (WGS) entry which is preliminary data.</text>
</comment>
<comment type="subcellular location">
    <subcellularLocation>
        <location evidence="1">Nucleus</location>
    </subcellularLocation>
</comment>
<feature type="region of interest" description="Disordered" evidence="5">
    <location>
        <begin position="330"/>
        <end position="380"/>
    </location>
</feature>
<evidence type="ECO:0000313" key="6">
    <source>
        <dbReference type="EMBL" id="KAJ6445367.1"/>
    </source>
</evidence>
<feature type="region of interest" description="Disordered" evidence="5">
    <location>
        <begin position="223"/>
        <end position="251"/>
    </location>
</feature>
<proteinExistence type="inferred from homology"/>
<dbReference type="GO" id="GO:0030688">
    <property type="term" value="C:preribosome, small subunit precursor"/>
    <property type="evidence" value="ECO:0007669"/>
    <property type="project" value="InterPro"/>
</dbReference>
<keyword evidence="3" id="KW-0698">rRNA processing</keyword>